<protein>
    <recommendedName>
        <fullName evidence="3">Transcriptional regulator</fullName>
    </recommendedName>
</protein>
<dbReference type="EMBL" id="CP108110">
    <property type="protein sequence ID" value="WUQ81518.1"/>
    <property type="molecule type" value="Genomic_DNA"/>
</dbReference>
<dbReference type="SUPFAM" id="SSF48452">
    <property type="entry name" value="TPR-like"/>
    <property type="match status" value="1"/>
</dbReference>
<organism evidence="1 2">
    <name type="scientific">Kitasatospora purpeofusca</name>
    <dbReference type="NCBI Taxonomy" id="67352"/>
    <lineage>
        <taxon>Bacteria</taxon>
        <taxon>Bacillati</taxon>
        <taxon>Actinomycetota</taxon>
        <taxon>Actinomycetes</taxon>
        <taxon>Kitasatosporales</taxon>
        <taxon>Streptomycetaceae</taxon>
        <taxon>Kitasatospora</taxon>
    </lineage>
</organism>
<evidence type="ECO:0008006" key="3">
    <source>
        <dbReference type="Google" id="ProtNLM"/>
    </source>
</evidence>
<dbReference type="Gene3D" id="1.25.40.10">
    <property type="entry name" value="Tetratricopeptide repeat domain"/>
    <property type="match status" value="1"/>
</dbReference>
<dbReference type="InterPro" id="IPR011990">
    <property type="entry name" value="TPR-like_helical_dom_sf"/>
</dbReference>
<sequence length="454" mass="49355">MAKAAIPNLQLRNLLTEAKWTHQELACAVNTIGAETGLRLRYERPAVAHWLTGMLPRGSVAELVAEGFSRRLGRRVTVAETGLCRPGDTLPTHLAPWWGTDVSVDLTELAGPAPDRSGATAADVYRLDALAVPAWRQLVGRVPHLPRAREVTQISRAEIASAQWMLRLFSDADATRGGGYTRPALVGYLSSTVAAWLQARSGPAVRRGLFTVAARLSCLCGFTCFDDNLHGCAQGYYLAALKLAVEAGSATDYALTLRALSVQARRLGHHQQALELADTAVSHISGEIHPSTRASLYGQLAVARAYTGDVLGAGEQLAAAEQHLRRPDNGEPSIGSYHFASFAHQKAMIDVRQGDRDAAIRNLQNSISLRPWSERRSRAITTAMLAELQMDAGHLEAACASWLRFCDDYPHIRSGRADTALAALNARTRPFQRNPTVAALRHRAAELRESQVTR</sequence>
<accession>A0ABZ1TS36</accession>
<keyword evidence="2" id="KW-1185">Reference proteome</keyword>
<gene>
    <name evidence="1" type="ORF">OHA16_00195</name>
</gene>
<evidence type="ECO:0000313" key="2">
    <source>
        <dbReference type="Proteomes" id="UP001432222"/>
    </source>
</evidence>
<proteinExistence type="predicted"/>
<dbReference type="RefSeq" id="WP_328952593.1">
    <property type="nucleotide sequence ID" value="NZ_CP108110.1"/>
</dbReference>
<evidence type="ECO:0000313" key="1">
    <source>
        <dbReference type="EMBL" id="WUQ81518.1"/>
    </source>
</evidence>
<dbReference type="Proteomes" id="UP001432222">
    <property type="component" value="Chromosome"/>
</dbReference>
<reference evidence="1" key="1">
    <citation type="submission" date="2022-10" db="EMBL/GenBank/DDBJ databases">
        <title>The complete genomes of actinobacterial strains from the NBC collection.</title>
        <authorList>
            <person name="Joergensen T.S."/>
            <person name="Alvarez Arevalo M."/>
            <person name="Sterndorff E.B."/>
            <person name="Faurdal D."/>
            <person name="Vuksanovic O."/>
            <person name="Mourched A.-S."/>
            <person name="Charusanti P."/>
            <person name="Shaw S."/>
            <person name="Blin K."/>
            <person name="Weber T."/>
        </authorList>
    </citation>
    <scope>NUCLEOTIDE SEQUENCE</scope>
    <source>
        <strain evidence="1">NBC_00222</strain>
    </source>
</reference>
<name>A0ABZ1TS36_9ACTN</name>